<reference evidence="1" key="1">
    <citation type="submission" date="2021-02" db="EMBL/GenBank/DDBJ databases">
        <authorList>
            <person name="Nowell W R."/>
        </authorList>
    </citation>
    <scope>NUCLEOTIDE SEQUENCE</scope>
</reference>
<protein>
    <submittedName>
        <fullName evidence="1">Uncharacterized protein</fullName>
    </submittedName>
</protein>
<gene>
    <name evidence="2" type="ORF">JXQ802_LOCUS55586</name>
    <name evidence="1" type="ORF">PYM288_LOCUS39052</name>
</gene>
<evidence type="ECO:0000313" key="2">
    <source>
        <dbReference type="EMBL" id="CAF1657912.1"/>
    </source>
</evidence>
<accession>A0A815TIN6</accession>
<organism evidence="1 3">
    <name type="scientific">Rotaria sordida</name>
    <dbReference type="NCBI Taxonomy" id="392033"/>
    <lineage>
        <taxon>Eukaryota</taxon>
        <taxon>Metazoa</taxon>
        <taxon>Spiralia</taxon>
        <taxon>Gnathifera</taxon>
        <taxon>Rotifera</taxon>
        <taxon>Eurotatoria</taxon>
        <taxon>Bdelloidea</taxon>
        <taxon>Philodinida</taxon>
        <taxon>Philodinidae</taxon>
        <taxon>Rotaria</taxon>
    </lineage>
</organism>
<dbReference type="Proteomes" id="UP000663870">
    <property type="component" value="Unassembled WGS sequence"/>
</dbReference>
<dbReference type="Proteomes" id="UP000663854">
    <property type="component" value="Unassembled WGS sequence"/>
</dbReference>
<comment type="caution">
    <text evidence="1">The sequence shown here is derived from an EMBL/GenBank/DDBJ whole genome shotgun (WGS) entry which is preliminary data.</text>
</comment>
<dbReference type="EMBL" id="CAJNOL010011979">
    <property type="protein sequence ID" value="CAF1657912.1"/>
    <property type="molecule type" value="Genomic_DNA"/>
</dbReference>
<sequence>MLSKPDVLNMLITNYNETINCNALDLDLMYDYRHGSQAKQHSILKNKPDSLLFQLYIDEIGVTNPIRAKKDT</sequence>
<keyword evidence="4" id="KW-1185">Reference proteome</keyword>
<evidence type="ECO:0000313" key="3">
    <source>
        <dbReference type="Proteomes" id="UP000663854"/>
    </source>
</evidence>
<proteinExistence type="predicted"/>
<dbReference type="AlphaFoldDB" id="A0A815TIN6"/>
<name>A0A815TIN6_9BILA</name>
<evidence type="ECO:0000313" key="4">
    <source>
        <dbReference type="Proteomes" id="UP000663870"/>
    </source>
</evidence>
<dbReference type="EMBL" id="CAJNOH010010167">
    <property type="protein sequence ID" value="CAF1509111.1"/>
    <property type="molecule type" value="Genomic_DNA"/>
</dbReference>
<evidence type="ECO:0000313" key="1">
    <source>
        <dbReference type="EMBL" id="CAF1509111.1"/>
    </source>
</evidence>